<dbReference type="InterPro" id="IPR002404">
    <property type="entry name" value="IRS_PTB"/>
</dbReference>
<dbReference type="HOGENOM" id="CLU_056741_0_0_1"/>
<dbReference type="InterPro" id="IPR037751">
    <property type="entry name" value="Dok1/2/3_PTB"/>
</dbReference>
<feature type="compositionally biased region" description="Pro residues" evidence="2">
    <location>
        <begin position="172"/>
        <end position="182"/>
    </location>
</feature>
<evidence type="ECO:0000256" key="1">
    <source>
        <dbReference type="ARBA" id="ARBA00022553"/>
    </source>
</evidence>
<dbReference type="Ensembl" id="ENSPMAT00000010596.1">
    <property type="protein sequence ID" value="ENSPMAP00000010550.1"/>
    <property type="gene ID" value="ENSPMAG00000009596.1"/>
</dbReference>
<feature type="compositionally biased region" description="Basic and acidic residues" evidence="2">
    <location>
        <begin position="272"/>
        <end position="281"/>
    </location>
</feature>
<dbReference type="PROSITE" id="PS51064">
    <property type="entry name" value="IRS_PTB"/>
    <property type="match status" value="1"/>
</dbReference>
<organism evidence="4">
    <name type="scientific">Petromyzon marinus</name>
    <name type="common">Sea lamprey</name>
    <dbReference type="NCBI Taxonomy" id="7757"/>
    <lineage>
        <taxon>Eukaryota</taxon>
        <taxon>Metazoa</taxon>
        <taxon>Chordata</taxon>
        <taxon>Craniata</taxon>
        <taxon>Vertebrata</taxon>
        <taxon>Cyclostomata</taxon>
        <taxon>Hyperoartia</taxon>
        <taxon>Petromyzontiformes</taxon>
        <taxon>Petromyzontidae</taxon>
        <taxon>Petromyzon</taxon>
    </lineage>
</organism>
<feature type="region of interest" description="Disordered" evidence="2">
    <location>
        <begin position="235"/>
        <end position="289"/>
    </location>
</feature>
<dbReference type="Pfam" id="PF02174">
    <property type="entry name" value="IRS"/>
    <property type="match status" value="1"/>
</dbReference>
<dbReference type="InterPro" id="IPR050996">
    <property type="entry name" value="Docking_Protein_DOK"/>
</dbReference>
<feature type="compositionally biased region" description="Polar residues" evidence="2">
    <location>
        <begin position="377"/>
        <end position="388"/>
    </location>
</feature>
<dbReference type="AlphaFoldDB" id="S4RZA9"/>
<dbReference type="PANTHER" id="PTHR21258:SF46">
    <property type="entry name" value="DOCKING PROTEIN 1"/>
    <property type="match status" value="1"/>
</dbReference>
<dbReference type="GeneTree" id="ENSGT00940000155980"/>
<keyword evidence="1" id="KW-0597">Phosphoprotein</keyword>
<feature type="compositionally biased region" description="Polar residues" evidence="2">
    <location>
        <begin position="258"/>
        <end position="269"/>
    </location>
</feature>
<feature type="region of interest" description="Disordered" evidence="2">
    <location>
        <begin position="154"/>
        <end position="182"/>
    </location>
</feature>
<evidence type="ECO:0000313" key="4">
    <source>
        <dbReference type="Ensembl" id="ENSPMAP00000010550.1"/>
    </source>
</evidence>
<dbReference type="GO" id="GO:0007265">
    <property type="term" value="P:Ras protein signal transduction"/>
    <property type="evidence" value="ECO:0007669"/>
    <property type="project" value="TreeGrafter"/>
</dbReference>
<dbReference type="SMART" id="SM00310">
    <property type="entry name" value="PTBI"/>
    <property type="match status" value="1"/>
</dbReference>
<dbReference type="Gene3D" id="2.30.29.30">
    <property type="entry name" value="Pleckstrin-homology domain (PH domain)/Phosphotyrosine-binding domain (PTB)"/>
    <property type="match status" value="1"/>
</dbReference>
<dbReference type="GO" id="GO:0005737">
    <property type="term" value="C:cytoplasm"/>
    <property type="evidence" value="ECO:0007669"/>
    <property type="project" value="TreeGrafter"/>
</dbReference>
<dbReference type="STRING" id="7757.ENSPMAP00000010550"/>
<reference evidence="4" key="1">
    <citation type="submission" date="2025-08" db="UniProtKB">
        <authorList>
            <consortium name="Ensembl"/>
        </authorList>
    </citation>
    <scope>IDENTIFICATION</scope>
</reference>
<dbReference type="GO" id="GO:0043410">
    <property type="term" value="P:positive regulation of MAPK cascade"/>
    <property type="evidence" value="ECO:0007669"/>
    <property type="project" value="TreeGrafter"/>
</dbReference>
<proteinExistence type="predicted"/>
<reference evidence="4" key="2">
    <citation type="submission" date="2025-09" db="UniProtKB">
        <authorList>
            <consortium name="Ensembl"/>
        </authorList>
    </citation>
    <scope>IDENTIFICATION</scope>
</reference>
<feature type="region of interest" description="Disordered" evidence="2">
    <location>
        <begin position="304"/>
        <end position="388"/>
    </location>
</feature>
<sequence>NEFWVSIHKTEASERCGLVGSYKLKGDQEDLTLKDPASGNAIYVWPYKLLRRFGRDKTSFTFEAGRRCNSGPGTFMFDTKNGNDIFNIIEKSINQTKLNRNSQNYTEGDTSTSKTKPLEEVAKLSLVKSSQNYDRRMAPPQSIVVKPFPISPSLPGMSPTAKSSSSAGSTPPRSPLPRPPLLDPCLARLESLQDVYADPADSLMLTIKHYHDPETENNHPCVTGKLRSNGLLAVAKQKESAPEPVYSDPYEKVEQKNTEASSSRRQGQTPEHIYDEPEGIEKPTASLYDEALQIKGDAWKVQAKPEHAYNEQPFPSPIDSFAAPLPALNPQKNQSMESPPLHSKNTEQAPQLPPKPRQMVAQKFGPKPPTTEVRGWNTANSNNSNSKL</sequence>
<name>S4RZA9_PETMA</name>
<dbReference type="PANTHER" id="PTHR21258">
    <property type="entry name" value="DOCKING PROTEIN RELATED"/>
    <property type="match status" value="1"/>
</dbReference>
<dbReference type="CDD" id="cd01203">
    <property type="entry name" value="PTB_DOK1_DOK2_DOK3"/>
    <property type="match status" value="1"/>
</dbReference>
<dbReference type="GO" id="GO:0007169">
    <property type="term" value="P:cell surface receptor protein tyrosine kinase signaling pathway"/>
    <property type="evidence" value="ECO:0007669"/>
    <property type="project" value="TreeGrafter"/>
</dbReference>
<dbReference type="SUPFAM" id="SSF50729">
    <property type="entry name" value="PH domain-like"/>
    <property type="match status" value="1"/>
</dbReference>
<evidence type="ECO:0000259" key="3">
    <source>
        <dbReference type="PROSITE" id="PS51064"/>
    </source>
</evidence>
<feature type="domain" description="IRS-type PTB" evidence="3">
    <location>
        <begin position="1"/>
        <end position="103"/>
    </location>
</feature>
<evidence type="ECO:0000256" key="2">
    <source>
        <dbReference type="SAM" id="MobiDB-lite"/>
    </source>
</evidence>
<protein>
    <recommendedName>
        <fullName evidence="3">IRS-type PTB domain-containing protein</fullName>
    </recommendedName>
</protein>
<feature type="compositionally biased region" description="Low complexity" evidence="2">
    <location>
        <begin position="155"/>
        <end position="171"/>
    </location>
</feature>
<dbReference type="InterPro" id="IPR011993">
    <property type="entry name" value="PH-like_dom_sf"/>
</dbReference>
<dbReference type="SMART" id="SM01244">
    <property type="entry name" value="IRS"/>
    <property type="match status" value="1"/>
</dbReference>
<accession>S4RZA9</accession>